<feature type="transmembrane region" description="Helical" evidence="6">
    <location>
        <begin position="390"/>
        <end position="414"/>
    </location>
</feature>
<reference evidence="8" key="1">
    <citation type="submission" date="2012-06" db="EMBL/GenBank/DDBJ databases">
        <title>The genome sequence of Coniosporium apollinis CBS 100218.</title>
        <authorList>
            <consortium name="The Broad Institute Genome Sequencing Platform"/>
            <person name="Cuomo C."/>
            <person name="Gorbushina A."/>
            <person name="Noack S."/>
            <person name="Walker B."/>
            <person name="Young S.K."/>
            <person name="Zeng Q."/>
            <person name="Gargeya S."/>
            <person name="Fitzgerald M."/>
            <person name="Haas B."/>
            <person name="Abouelleil A."/>
            <person name="Alvarado L."/>
            <person name="Arachchi H.M."/>
            <person name="Berlin A.M."/>
            <person name="Chapman S.B."/>
            <person name="Goldberg J."/>
            <person name="Griggs A."/>
            <person name="Gujja S."/>
            <person name="Hansen M."/>
            <person name="Howarth C."/>
            <person name="Imamovic A."/>
            <person name="Larimer J."/>
            <person name="McCowan C."/>
            <person name="Montmayeur A."/>
            <person name="Murphy C."/>
            <person name="Neiman D."/>
            <person name="Pearson M."/>
            <person name="Priest M."/>
            <person name="Roberts A."/>
            <person name="Saif S."/>
            <person name="Shea T."/>
            <person name="Sisk P."/>
            <person name="Sykes S."/>
            <person name="Wortman J."/>
            <person name="Nusbaum C."/>
            <person name="Birren B."/>
        </authorList>
    </citation>
    <scope>NUCLEOTIDE SEQUENCE [LARGE SCALE GENOMIC DNA]</scope>
    <source>
        <strain evidence="8">CBS 100218</strain>
    </source>
</reference>
<feature type="transmembrane region" description="Helical" evidence="6">
    <location>
        <begin position="466"/>
        <end position="484"/>
    </location>
</feature>
<keyword evidence="8" id="KW-1185">Reference proteome</keyword>
<name>R7YY45_CONA1</name>
<feature type="transmembrane region" description="Helical" evidence="6">
    <location>
        <begin position="362"/>
        <end position="384"/>
    </location>
</feature>
<dbReference type="GO" id="GO:0016020">
    <property type="term" value="C:membrane"/>
    <property type="evidence" value="ECO:0007669"/>
    <property type="project" value="UniProtKB-SubCell"/>
</dbReference>
<dbReference type="OrthoDB" id="3257095at2759"/>
<dbReference type="PANTHER" id="PTHR45649:SF5">
    <property type="entry name" value="GABA TRANSPORTER (EUROFUNG)-RELATED"/>
    <property type="match status" value="1"/>
</dbReference>
<dbReference type="AlphaFoldDB" id="R7YY45"/>
<dbReference type="Pfam" id="PF13520">
    <property type="entry name" value="AA_permease_2"/>
    <property type="match status" value="1"/>
</dbReference>
<gene>
    <name evidence="7" type="ORF">W97_05950</name>
</gene>
<comment type="subcellular location">
    <subcellularLocation>
        <location evidence="1">Membrane</location>
        <topology evidence="1">Multi-pass membrane protein</topology>
    </subcellularLocation>
</comment>
<proteinExistence type="predicted"/>
<feature type="transmembrane region" description="Helical" evidence="6">
    <location>
        <begin position="136"/>
        <end position="160"/>
    </location>
</feature>
<feature type="transmembrane region" description="Helical" evidence="6">
    <location>
        <begin position="262"/>
        <end position="283"/>
    </location>
</feature>
<evidence type="ECO:0000256" key="5">
    <source>
        <dbReference type="ARBA" id="ARBA00023136"/>
    </source>
</evidence>
<dbReference type="GeneID" id="19903261"/>
<dbReference type="EMBL" id="JH767582">
    <property type="protein sequence ID" value="EON66704.1"/>
    <property type="molecule type" value="Genomic_DNA"/>
</dbReference>
<dbReference type="GO" id="GO:0022857">
    <property type="term" value="F:transmembrane transporter activity"/>
    <property type="evidence" value="ECO:0007669"/>
    <property type="project" value="InterPro"/>
</dbReference>
<dbReference type="HOGENOM" id="CLU_004495_6_2_1"/>
<dbReference type="RefSeq" id="XP_007782021.1">
    <property type="nucleotide sequence ID" value="XM_007783831.1"/>
</dbReference>
<evidence type="ECO:0000256" key="4">
    <source>
        <dbReference type="ARBA" id="ARBA00022989"/>
    </source>
</evidence>
<organism evidence="7 8">
    <name type="scientific">Coniosporium apollinis (strain CBS 100218)</name>
    <name type="common">Rock-inhabiting black yeast</name>
    <dbReference type="NCBI Taxonomy" id="1168221"/>
    <lineage>
        <taxon>Eukaryota</taxon>
        <taxon>Fungi</taxon>
        <taxon>Dikarya</taxon>
        <taxon>Ascomycota</taxon>
        <taxon>Pezizomycotina</taxon>
        <taxon>Dothideomycetes</taxon>
        <taxon>Dothideomycetes incertae sedis</taxon>
        <taxon>Coniosporium</taxon>
    </lineage>
</organism>
<dbReference type="Gene3D" id="1.20.1740.10">
    <property type="entry name" value="Amino acid/polyamine transporter I"/>
    <property type="match status" value="1"/>
</dbReference>
<dbReference type="InterPro" id="IPR002293">
    <property type="entry name" value="AA/rel_permease1"/>
</dbReference>
<dbReference type="InterPro" id="IPR004840">
    <property type="entry name" value="Amino_acid_permease_CS"/>
</dbReference>
<accession>R7YY45</accession>
<evidence type="ECO:0000256" key="3">
    <source>
        <dbReference type="ARBA" id="ARBA00022692"/>
    </source>
</evidence>
<dbReference type="OMA" id="EMASINP"/>
<keyword evidence="2" id="KW-0813">Transport</keyword>
<dbReference type="PROSITE" id="PS00218">
    <property type="entry name" value="AMINO_ACID_PERMEASE_1"/>
    <property type="match status" value="1"/>
</dbReference>
<feature type="transmembrane region" description="Helical" evidence="6">
    <location>
        <begin position="172"/>
        <end position="190"/>
    </location>
</feature>
<dbReference type="eggNOG" id="KOG1289">
    <property type="taxonomic scope" value="Eukaryota"/>
</dbReference>
<evidence type="ECO:0000256" key="6">
    <source>
        <dbReference type="SAM" id="Phobius"/>
    </source>
</evidence>
<dbReference type="GO" id="GO:0006865">
    <property type="term" value="P:amino acid transport"/>
    <property type="evidence" value="ECO:0007669"/>
    <property type="project" value="InterPro"/>
</dbReference>
<feature type="transmembrane region" description="Helical" evidence="6">
    <location>
        <begin position="434"/>
        <end position="454"/>
    </location>
</feature>
<feature type="transmembrane region" description="Helical" evidence="6">
    <location>
        <begin position="202"/>
        <end position="220"/>
    </location>
</feature>
<feature type="transmembrane region" description="Helical" evidence="6">
    <location>
        <begin position="316"/>
        <end position="341"/>
    </location>
</feature>
<keyword evidence="5 6" id="KW-0472">Membrane</keyword>
<feature type="transmembrane region" description="Helical" evidence="6">
    <location>
        <begin position="49"/>
        <end position="67"/>
    </location>
</feature>
<evidence type="ECO:0000313" key="7">
    <source>
        <dbReference type="EMBL" id="EON66704.1"/>
    </source>
</evidence>
<dbReference type="PANTHER" id="PTHR45649">
    <property type="entry name" value="AMINO-ACID PERMEASE BAT1"/>
    <property type="match status" value="1"/>
</dbReference>
<protein>
    <submittedName>
        <fullName evidence="7">Uncharacterized protein</fullName>
    </submittedName>
</protein>
<keyword evidence="4 6" id="KW-1133">Transmembrane helix</keyword>
<sequence length="503" mass="54713">MTHEKGMATEFVPIGLESKDEDAPIGSNMHPAEPGSIRRLDKYITLKPAIAFGLTVLASWEGIAMTVKSTLINGGPTALVYGLVLAGLGTLALAASLAELASIHPYVGAQYRWTGMYAPRAMTPAFWSLMQGWLTLFSWIGLCATIPFLNGTTIQGLIILNVESYVPQRVHGTLLMWAFCLVPFVFNIWARKALPPIEIAGGILHILCFIVSIVVLVVMAPKKSAEFVFTESFFGRSGWDSFDGVIHLSDEITDAPRKVPRAMMWAVVLNAIMALGFVIAMLFCIGDVDAVTNTPTGYPIIAIYYQATKSKAATNVLVAMISLLQCISLFGVYASVSRLAWTFAKDKGLPFSDFFARVHPTLRIPLNSLGLVTLLSALLGLINIGSTEAFNAILSLTAVGLYASYVIPVLFVIIRKLEGRPPVYGPFQLGRWSLPINCFGFAFGVFMVVMLPFPPFQPVTAVNMNYAGPILVAVILLALVDWFVSGRKRFVVPTSKTEFQGNT</sequence>
<dbReference type="STRING" id="1168221.R7YY45"/>
<dbReference type="PIRSF" id="PIRSF006060">
    <property type="entry name" value="AA_transporter"/>
    <property type="match status" value="1"/>
</dbReference>
<evidence type="ECO:0000256" key="1">
    <source>
        <dbReference type="ARBA" id="ARBA00004141"/>
    </source>
</evidence>
<keyword evidence="3 6" id="KW-0812">Transmembrane</keyword>
<evidence type="ECO:0000313" key="8">
    <source>
        <dbReference type="Proteomes" id="UP000016924"/>
    </source>
</evidence>
<evidence type="ECO:0000256" key="2">
    <source>
        <dbReference type="ARBA" id="ARBA00022448"/>
    </source>
</evidence>
<feature type="transmembrane region" description="Helical" evidence="6">
    <location>
        <begin position="79"/>
        <end position="98"/>
    </location>
</feature>
<dbReference type="Proteomes" id="UP000016924">
    <property type="component" value="Unassembled WGS sequence"/>
</dbReference>